<evidence type="ECO:0000259" key="4">
    <source>
        <dbReference type="Pfam" id="PF08241"/>
    </source>
</evidence>
<dbReference type="Pfam" id="PF08241">
    <property type="entry name" value="Methyltransf_11"/>
    <property type="match status" value="1"/>
</dbReference>
<dbReference type="PANTHER" id="PTHR44942">
    <property type="entry name" value="METHYLTRANSF_11 DOMAIN-CONTAINING PROTEIN"/>
    <property type="match status" value="1"/>
</dbReference>
<dbReference type="PANTHER" id="PTHR44942:SF4">
    <property type="entry name" value="METHYLTRANSFERASE TYPE 11 DOMAIN-CONTAINING PROTEIN"/>
    <property type="match status" value="1"/>
</dbReference>
<accession>A0ABY4CD59</accession>
<dbReference type="EMBL" id="CP093442">
    <property type="protein sequence ID" value="UOF02384.1"/>
    <property type="molecule type" value="Genomic_DNA"/>
</dbReference>
<dbReference type="InterPro" id="IPR051052">
    <property type="entry name" value="Diverse_substrate_MTase"/>
</dbReference>
<dbReference type="InterPro" id="IPR013216">
    <property type="entry name" value="Methyltransf_11"/>
</dbReference>
<keyword evidence="3" id="KW-0808">Transferase</keyword>
<feature type="domain" description="Methyltransferase type 11" evidence="4">
    <location>
        <begin position="42"/>
        <end position="131"/>
    </location>
</feature>
<proteinExistence type="inferred from homology"/>
<keyword evidence="2 5" id="KW-0489">Methyltransferase</keyword>
<gene>
    <name evidence="5" type="ORF">MNR06_05395</name>
</gene>
<sequence>MSKEFKDLFSEKSNDYKNFRPTYPAQLFDYLAGLVHEHALAIDIGTGNGQAAMELTKHFNKVLATDPSAQQIAEASSHNKIKFEVGTAEQINAADNSADLITVAQAFHWFKHDLFFKEVQRVLKPEGILAIWVYGLCSITAEIDKPVLRLYEETLGAYWEPERRLLEENFKNIKFPFDEISSQSFLMEKNWSLDYFLGYLSTWSALKHYQKSTSHNPLTKLREELKKYWPEKEVLKIQWQIHPRLFRQR</sequence>
<dbReference type="InterPro" id="IPR029063">
    <property type="entry name" value="SAM-dependent_MTases_sf"/>
</dbReference>
<dbReference type="Gene3D" id="3.40.50.150">
    <property type="entry name" value="Vaccinia Virus protein VP39"/>
    <property type="match status" value="1"/>
</dbReference>
<evidence type="ECO:0000256" key="3">
    <source>
        <dbReference type="ARBA" id="ARBA00022679"/>
    </source>
</evidence>
<organism evidence="5 6">
    <name type="scientific">Bdellovibrio reynosensis</name>
    <dbReference type="NCBI Taxonomy" id="2835041"/>
    <lineage>
        <taxon>Bacteria</taxon>
        <taxon>Pseudomonadati</taxon>
        <taxon>Bdellovibrionota</taxon>
        <taxon>Bdellovibrionia</taxon>
        <taxon>Bdellovibrionales</taxon>
        <taxon>Pseudobdellovibrionaceae</taxon>
        <taxon>Bdellovibrio</taxon>
    </lineage>
</organism>
<name>A0ABY4CD59_9BACT</name>
<evidence type="ECO:0000256" key="1">
    <source>
        <dbReference type="ARBA" id="ARBA00008361"/>
    </source>
</evidence>
<keyword evidence="6" id="KW-1185">Reference proteome</keyword>
<evidence type="ECO:0000313" key="5">
    <source>
        <dbReference type="EMBL" id="UOF02384.1"/>
    </source>
</evidence>
<dbReference type="CDD" id="cd02440">
    <property type="entry name" value="AdoMet_MTases"/>
    <property type="match status" value="1"/>
</dbReference>
<comment type="similarity">
    <text evidence="1">Belongs to the methyltransferase superfamily.</text>
</comment>
<dbReference type="SUPFAM" id="SSF53335">
    <property type="entry name" value="S-adenosyl-L-methionine-dependent methyltransferases"/>
    <property type="match status" value="1"/>
</dbReference>
<reference evidence="5" key="1">
    <citation type="submission" date="2022-03" db="EMBL/GenBank/DDBJ databases">
        <title>Genome Identification and Characterization of new species Bdellovibrio reynosense LBG001 sp. nov. from a Mexico soil sample.</title>
        <authorList>
            <person name="Camilli A."/>
            <person name="Ajao Y."/>
            <person name="Guo X."/>
        </authorList>
    </citation>
    <scope>NUCLEOTIDE SEQUENCE</scope>
    <source>
        <strain evidence="5">LBG001</strain>
    </source>
</reference>
<evidence type="ECO:0000256" key="2">
    <source>
        <dbReference type="ARBA" id="ARBA00022603"/>
    </source>
</evidence>
<dbReference type="Proteomes" id="UP000830116">
    <property type="component" value="Chromosome"/>
</dbReference>
<protein>
    <submittedName>
        <fullName evidence="5">Class I SAM-dependent methyltransferase</fullName>
    </submittedName>
</protein>
<dbReference type="GO" id="GO:0008168">
    <property type="term" value="F:methyltransferase activity"/>
    <property type="evidence" value="ECO:0007669"/>
    <property type="project" value="UniProtKB-KW"/>
</dbReference>
<dbReference type="GO" id="GO:0032259">
    <property type="term" value="P:methylation"/>
    <property type="evidence" value="ECO:0007669"/>
    <property type="project" value="UniProtKB-KW"/>
</dbReference>
<evidence type="ECO:0000313" key="6">
    <source>
        <dbReference type="Proteomes" id="UP000830116"/>
    </source>
</evidence>
<dbReference type="RefSeq" id="WP_243539696.1">
    <property type="nucleotide sequence ID" value="NZ_CP093442.1"/>
</dbReference>